<dbReference type="Pfam" id="PF00501">
    <property type="entry name" value="AMP-binding"/>
    <property type="match status" value="2"/>
</dbReference>
<feature type="region of interest" description="Disordered" evidence="3">
    <location>
        <begin position="382"/>
        <end position="429"/>
    </location>
</feature>
<dbReference type="SUPFAM" id="SSF56801">
    <property type="entry name" value="Acetyl-CoA synthetase-like"/>
    <property type="match status" value="1"/>
</dbReference>
<dbReference type="Proteomes" id="UP000242519">
    <property type="component" value="Unassembled WGS sequence"/>
</dbReference>
<feature type="compositionally biased region" description="Polar residues" evidence="3">
    <location>
        <begin position="321"/>
        <end position="331"/>
    </location>
</feature>
<dbReference type="GO" id="GO:0016405">
    <property type="term" value="F:CoA-ligase activity"/>
    <property type="evidence" value="ECO:0007669"/>
    <property type="project" value="TreeGrafter"/>
</dbReference>
<reference evidence="5 6" key="1">
    <citation type="submission" date="2017-04" db="EMBL/GenBank/DDBJ databases">
        <title>Draft genome sequence of Marssonina coronaria NL1: causal agent of apple blotch.</title>
        <authorList>
            <person name="Cheng Q."/>
        </authorList>
    </citation>
    <scope>NUCLEOTIDE SEQUENCE [LARGE SCALE GENOMIC DNA]</scope>
    <source>
        <strain evidence="5 6">NL1</strain>
    </source>
</reference>
<name>A0A218Z713_9HELO</name>
<protein>
    <recommendedName>
        <fullName evidence="4">AMP-dependent synthetase/ligase domain-containing protein</fullName>
    </recommendedName>
</protein>
<feature type="domain" description="AMP-dependent synthetase/ligase" evidence="4">
    <location>
        <begin position="20"/>
        <end position="88"/>
    </location>
</feature>
<proteinExistence type="inferred from homology"/>
<dbReference type="AlphaFoldDB" id="A0A218Z713"/>
<dbReference type="Gene3D" id="3.40.50.980">
    <property type="match status" value="2"/>
</dbReference>
<dbReference type="PANTHER" id="PTHR24096:SF149">
    <property type="entry name" value="AMP-BINDING DOMAIN-CONTAINING PROTEIN-RELATED"/>
    <property type="match status" value="1"/>
</dbReference>
<organism evidence="5 6">
    <name type="scientific">Diplocarpon coronariae</name>
    <dbReference type="NCBI Taxonomy" id="2795749"/>
    <lineage>
        <taxon>Eukaryota</taxon>
        <taxon>Fungi</taxon>
        <taxon>Dikarya</taxon>
        <taxon>Ascomycota</taxon>
        <taxon>Pezizomycotina</taxon>
        <taxon>Leotiomycetes</taxon>
        <taxon>Helotiales</taxon>
        <taxon>Drepanopezizaceae</taxon>
        <taxon>Diplocarpon</taxon>
    </lineage>
</organism>
<evidence type="ECO:0000256" key="3">
    <source>
        <dbReference type="SAM" id="MobiDB-lite"/>
    </source>
</evidence>
<evidence type="ECO:0000256" key="1">
    <source>
        <dbReference type="ARBA" id="ARBA00006432"/>
    </source>
</evidence>
<feature type="domain" description="AMP-dependent synthetase/ligase" evidence="4">
    <location>
        <begin position="124"/>
        <end position="295"/>
    </location>
</feature>
<comment type="similarity">
    <text evidence="1">Belongs to the ATP-dependent AMP-binding enzyme family.</text>
</comment>
<dbReference type="PANTHER" id="PTHR24096">
    <property type="entry name" value="LONG-CHAIN-FATTY-ACID--COA LIGASE"/>
    <property type="match status" value="1"/>
</dbReference>
<gene>
    <name evidence="5" type="ORF">B2J93_7418</name>
</gene>
<feature type="compositionally biased region" description="Basic and acidic residues" evidence="3">
    <location>
        <begin position="411"/>
        <end position="429"/>
    </location>
</feature>
<dbReference type="Gene3D" id="2.30.38.10">
    <property type="entry name" value="Luciferase, Domain 3"/>
    <property type="match status" value="1"/>
</dbReference>
<sequence>MSEKQQPPLGTPFVPGGIGKKGHVVGFFSPNCVDTPASTFGALWAGGVVSPANPAYSVKEVAFQRKDSGSKALITQASCLQTAVEAAKGAGLPRDRILLMGDVKYGGVVYLQHSIASAKPAHRSPRYVSQVNDLSFLFYVCRALLVIHSRHRGAKVTVLPAFKPETFLNATQAHKITFAYLVPPIILSLGKSPLVASYDLSSPKIIASAAAPLTLALIQSVSQGIKIPIKQAWGVSEASPVVTTMLAGDWQKAIGSVGRALPNQSIKIDCEAGDVLPPGKDGEIWVRGPNIFPGYTNDPTATADCMTDGGFMKMGDIGHISQQKDTSTSPTEGAHQVQRLPGPPSKRPKLRGPTWSRGPLAAEKGVEDEVLKRQIREWIHAKGAHQKKSRGGLVRAEKTPKSAAGKILRRVSRDRVEAEGEGKTVRAKL</sequence>
<dbReference type="OrthoDB" id="1898221at2759"/>
<dbReference type="InterPro" id="IPR000873">
    <property type="entry name" value="AMP-dep_synth/lig_dom"/>
</dbReference>
<accession>A0A218Z713</accession>
<dbReference type="STRING" id="503106.A0A218Z713"/>
<feature type="region of interest" description="Disordered" evidence="3">
    <location>
        <begin position="321"/>
        <end position="359"/>
    </location>
</feature>
<evidence type="ECO:0000313" key="5">
    <source>
        <dbReference type="EMBL" id="OWP03400.1"/>
    </source>
</evidence>
<keyword evidence="6" id="KW-1185">Reference proteome</keyword>
<evidence type="ECO:0000256" key="2">
    <source>
        <dbReference type="ARBA" id="ARBA00022598"/>
    </source>
</evidence>
<comment type="caution">
    <text evidence="5">The sequence shown here is derived from an EMBL/GenBank/DDBJ whole genome shotgun (WGS) entry which is preliminary data.</text>
</comment>
<evidence type="ECO:0000313" key="6">
    <source>
        <dbReference type="Proteomes" id="UP000242519"/>
    </source>
</evidence>
<evidence type="ECO:0000259" key="4">
    <source>
        <dbReference type="Pfam" id="PF00501"/>
    </source>
</evidence>
<dbReference type="EMBL" id="MZNU01000176">
    <property type="protein sequence ID" value="OWP03400.1"/>
    <property type="molecule type" value="Genomic_DNA"/>
</dbReference>
<keyword evidence="2" id="KW-0436">Ligase</keyword>
<dbReference type="InParanoid" id="A0A218Z713"/>